<organism evidence="6 7">
    <name type="scientific">Mesobacillus maritimus</name>
    <dbReference type="NCBI Taxonomy" id="1643336"/>
    <lineage>
        <taxon>Bacteria</taxon>
        <taxon>Bacillati</taxon>
        <taxon>Bacillota</taxon>
        <taxon>Bacilli</taxon>
        <taxon>Bacillales</taxon>
        <taxon>Bacillaceae</taxon>
        <taxon>Mesobacillus</taxon>
    </lineage>
</organism>
<dbReference type="PRINTS" id="PR00455">
    <property type="entry name" value="HTHTETR"/>
</dbReference>
<dbReference type="Proteomes" id="UP000769780">
    <property type="component" value="Unassembled WGS sequence"/>
</dbReference>
<evidence type="ECO:0000259" key="5">
    <source>
        <dbReference type="PROSITE" id="PS50977"/>
    </source>
</evidence>
<sequence length="206" mass="23661">MSPKVSKEHLEQRRAKIVEAATQVFIEHGYERTTMKHVMDAADVSRGGLYQYFSNKEDLFEAILADRLLIDVAKTDQLLKEKVESYWDLLLSRIFGESKEPSDHMDPLAASNLEFFITGRNDQRRRNYAQERYSFALKLYANIIEAGQQSGEFSNKQSGEMIARSIITFIDGLALDHAILPKEDVKLKEQSSLLIEYLRLALEVKN</sequence>
<dbReference type="Gene3D" id="1.10.10.60">
    <property type="entry name" value="Homeodomain-like"/>
    <property type="match status" value="1"/>
</dbReference>
<evidence type="ECO:0000256" key="2">
    <source>
        <dbReference type="ARBA" id="ARBA00023125"/>
    </source>
</evidence>
<dbReference type="PANTHER" id="PTHR47506:SF6">
    <property type="entry name" value="HTH-TYPE TRANSCRIPTIONAL REPRESSOR NEMR"/>
    <property type="match status" value="1"/>
</dbReference>
<dbReference type="PANTHER" id="PTHR47506">
    <property type="entry name" value="TRANSCRIPTIONAL REGULATORY PROTEIN"/>
    <property type="match status" value="1"/>
</dbReference>
<feature type="DNA-binding region" description="H-T-H motif" evidence="4">
    <location>
        <begin position="34"/>
        <end position="53"/>
    </location>
</feature>
<keyword evidence="1" id="KW-0805">Transcription regulation</keyword>
<accession>A0ABS7JZP1</accession>
<feature type="domain" description="HTH tetR-type" evidence="5">
    <location>
        <begin position="11"/>
        <end position="71"/>
    </location>
</feature>
<evidence type="ECO:0000313" key="7">
    <source>
        <dbReference type="Proteomes" id="UP000769780"/>
    </source>
</evidence>
<dbReference type="SUPFAM" id="SSF46689">
    <property type="entry name" value="Homeodomain-like"/>
    <property type="match status" value="1"/>
</dbReference>
<reference evidence="6 7" key="1">
    <citation type="submission" date="2020-07" db="EMBL/GenBank/DDBJ databases">
        <title>Fungal Genomes of the International Space Station.</title>
        <authorList>
            <person name="Seuylemezian A."/>
            <person name="Singh N.K."/>
            <person name="Wood J."/>
            <person name="Venkateswaran K."/>
        </authorList>
    </citation>
    <scope>NUCLEOTIDE SEQUENCE [LARGE SCALE GENOMIC DNA]</scope>
    <source>
        <strain evidence="6 7">PL-B2</strain>
    </source>
</reference>
<dbReference type="RefSeq" id="WP_221870418.1">
    <property type="nucleotide sequence ID" value="NZ_JACWFH010000002.1"/>
</dbReference>
<evidence type="ECO:0000256" key="4">
    <source>
        <dbReference type="PROSITE-ProRule" id="PRU00335"/>
    </source>
</evidence>
<proteinExistence type="predicted"/>
<protein>
    <submittedName>
        <fullName evidence="6">TetR/AcrR family transcriptional regulator</fullName>
    </submittedName>
</protein>
<dbReference type="PROSITE" id="PS01081">
    <property type="entry name" value="HTH_TETR_1"/>
    <property type="match status" value="1"/>
</dbReference>
<keyword evidence="7" id="KW-1185">Reference proteome</keyword>
<dbReference type="EMBL" id="JACWFH010000002">
    <property type="protein sequence ID" value="MBY0095441.1"/>
    <property type="molecule type" value="Genomic_DNA"/>
</dbReference>
<comment type="caution">
    <text evidence="6">The sequence shown here is derived from an EMBL/GenBank/DDBJ whole genome shotgun (WGS) entry which is preliminary data.</text>
</comment>
<name>A0ABS7JZP1_9BACI</name>
<dbReference type="Pfam" id="PF00440">
    <property type="entry name" value="TetR_N"/>
    <property type="match status" value="1"/>
</dbReference>
<dbReference type="PROSITE" id="PS50977">
    <property type="entry name" value="HTH_TETR_2"/>
    <property type="match status" value="1"/>
</dbReference>
<dbReference type="InterPro" id="IPR023772">
    <property type="entry name" value="DNA-bd_HTH_TetR-type_CS"/>
</dbReference>
<dbReference type="SUPFAM" id="SSF48498">
    <property type="entry name" value="Tetracyclin repressor-like, C-terminal domain"/>
    <property type="match status" value="1"/>
</dbReference>
<evidence type="ECO:0000256" key="3">
    <source>
        <dbReference type="ARBA" id="ARBA00023163"/>
    </source>
</evidence>
<dbReference type="InterPro" id="IPR036271">
    <property type="entry name" value="Tet_transcr_reg_TetR-rel_C_sf"/>
</dbReference>
<dbReference type="InterPro" id="IPR041612">
    <property type="entry name" value="YfiR_C"/>
</dbReference>
<evidence type="ECO:0000256" key="1">
    <source>
        <dbReference type="ARBA" id="ARBA00023015"/>
    </source>
</evidence>
<dbReference type="InterPro" id="IPR009057">
    <property type="entry name" value="Homeodomain-like_sf"/>
</dbReference>
<dbReference type="Pfam" id="PF17922">
    <property type="entry name" value="TetR_C_17"/>
    <property type="match status" value="1"/>
</dbReference>
<dbReference type="Gene3D" id="1.10.357.10">
    <property type="entry name" value="Tetracycline Repressor, domain 2"/>
    <property type="match status" value="1"/>
</dbReference>
<evidence type="ECO:0000313" key="6">
    <source>
        <dbReference type="EMBL" id="MBY0095441.1"/>
    </source>
</evidence>
<dbReference type="InterPro" id="IPR001647">
    <property type="entry name" value="HTH_TetR"/>
</dbReference>
<gene>
    <name evidence="6" type="ORF">H0185_01215</name>
</gene>
<keyword evidence="3" id="KW-0804">Transcription</keyword>
<keyword evidence="2 4" id="KW-0238">DNA-binding</keyword>